<reference evidence="2" key="1">
    <citation type="submission" date="2023-03" db="EMBL/GenBank/DDBJ databases">
        <title>Massive genome expansion in bonnet fungi (Mycena s.s.) driven by repeated elements and novel gene families across ecological guilds.</title>
        <authorList>
            <consortium name="Lawrence Berkeley National Laboratory"/>
            <person name="Harder C.B."/>
            <person name="Miyauchi S."/>
            <person name="Viragh M."/>
            <person name="Kuo A."/>
            <person name="Thoen E."/>
            <person name="Andreopoulos B."/>
            <person name="Lu D."/>
            <person name="Skrede I."/>
            <person name="Drula E."/>
            <person name="Henrissat B."/>
            <person name="Morin E."/>
            <person name="Kohler A."/>
            <person name="Barry K."/>
            <person name="LaButti K."/>
            <person name="Morin E."/>
            <person name="Salamov A."/>
            <person name="Lipzen A."/>
            <person name="Mereny Z."/>
            <person name="Hegedus B."/>
            <person name="Baldrian P."/>
            <person name="Stursova M."/>
            <person name="Weitz H."/>
            <person name="Taylor A."/>
            <person name="Grigoriev I.V."/>
            <person name="Nagy L.G."/>
            <person name="Martin F."/>
            <person name="Kauserud H."/>
        </authorList>
    </citation>
    <scope>NUCLEOTIDE SEQUENCE</scope>
    <source>
        <strain evidence="2">CBHHK067</strain>
    </source>
</reference>
<feature type="region of interest" description="Disordered" evidence="1">
    <location>
        <begin position="159"/>
        <end position="214"/>
    </location>
</feature>
<sequence length="307" mass="32491">MRLNCIRGVHAPPEKYTDWNRCRNSVIERIAPNAFMLNYDDGTCSTLAAQQVQLYCGFSQMIHRWHKNENVTLPSREPPGYHDFLLDSDLIDGEVVLPGHSQVSTSCLTISEANLVSSMMAKEVGKLKAQAAKGKLPAIISGAGLDDIDVGDVLANTGRKRNFPSDGFSGSGSSKRRQGSHFPSPGPSRGGSTTPSMLTPLRFSESTHPGFAHPSVPIGNAIRLHSVSTIDSPLVRPLRPKPNASAVTPCSPTDQALDGPSKASGSGKGASVDKGPCIPDADEDELDAEGEADTEGMQVDGSNNSSA</sequence>
<name>A0AAD7DGR8_MYCRO</name>
<accession>A0AAD7DGR8</accession>
<protein>
    <submittedName>
        <fullName evidence="2">Uncharacterized protein</fullName>
    </submittedName>
</protein>
<feature type="compositionally biased region" description="Acidic residues" evidence="1">
    <location>
        <begin position="280"/>
        <end position="294"/>
    </location>
</feature>
<comment type="caution">
    <text evidence="2">The sequence shown here is derived from an EMBL/GenBank/DDBJ whole genome shotgun (WGS) entry which is preliminary data.</text>
</comment>
<feature type="region of interest" description="Disordered" evidence="1">
    <location>
        <begin position="233"/>
        <end position="307"/>
    </location>
</feature>
<dbReference type="EMBL" id="JARKIE010000059">
    <property type="protein sequence ID" value="KAJ7691373.1"/>
    <property type="molecule type" value="Genomic_DNA"/>
</dbReference>
<evidence type="ECO:0000313" key="2">
    <source>
        <dbReference type="EMBL" id="KAJ7691373.1"/>
    </source>
</evidence>
<evidence type="ECO:0000313" key="3">
    <source>
        <dbReference type="Proteomes" id="UP001221757"/>
    </source>
</evidence>
<proteinExistence type="predicted"/>
<dbReference type="Proteomes" id="UP001221757">
    <property type="component" value="Unassembled WGS sequence"/>
</dbReference>
<gene>
    <name evidence="2" type="ORF">B0H17DRAFT_1201219</name>
</gene>
<evidence type="ECO:0000256" key="1">
    <source>
        <dbReference type="SAM" id="MobiDB-lite"/>
    </source>
</evidence>
<feature type="compositionally biased region" description="Polar residues" evidence="1">
    <location>
        <begin position="245"/>
        <end position="254"/>
    </location>
</feature>
<dbReference type="AlphaFoldDB" id="A0AAD7DGR8"/>
<organism evidence="2 3">
    <name type="scientific">Mycena rosella</name>
    <name type="common">Pink bonnet</name>
    <name type="synonym">Agaricus rosellus</name>
    <dbReference type="NCBI Taxonomy" id="1033263"/>
    <lineage>
        <taxon>Eukaryota</taxon>
        <taxon>Fungi</taxon>
        <taxon>Dikarya</taxon>
        <taxon>Basidiomycota</taxon>
        <taxon>Agaricomycotina</taxon>
        <taxon>Agaricomycetes</taxon>
        <taxon>Agaricomycetidae</taxon>
        <taxon>Agaricales</taxon>
        <taxon>Marasmiineae</taxon>
        <taxon>Mycenaceae</taxon>
        <taxon>Mycena</taxon>
    </lineage>
</organism>
<keyword evidence="3" id="KW-1185">Reference proteome</keyword>